<dbReference type="EMBL" id="SSTE01018412">
    <property type="protein sequence ID" value="KAA0039311.1"/>
    <property type="molecule type" value="Genomic_DNA"/>
</dbReference>
<accession>A0A5A7TCF6</accession>
<dbReference type="Gene3D" id="3.40.50.300">
    <property type="entry name" value="P-loop containing nucleotide triphosphate hydrolases"/>
    <property type="match status" value="1"/>
</dbReference>
<dbReference type="Gene3D" id="3.30.420.10">
    <property type="entry name" value="Ribonuclease H-like superfamily/Ribonuclease H"/>
    <property type="match status" value="1"/>
</dbReference>
<name>A0A5A7TCF6_CUCMM</name>
<dbReference type="GO" id="GO:0003676">
    <property type="term" value="F:nucleic acid binding"/>
    <property type="evidence" value="ECO:0007669"/>
    <property type="project" value="InterPro"/>
</dbReference>
<dbReference type="CDD" id="cd09272">
    <property type="entry name" value="RNase_HI_RT_Ty1"/>
    <property type="match status" value="1"/>
</dbReference>
<dbReference type="InterPro" id="IPR036397">
    <property type="entry name" value="RNaseH_sf"/>
</dbReference>
<feature type="region of interest" description="Disordered" evidence="6">
    <location>
        <begin position="1286"/>
        <end position="1310"/>
    </location>
</feature>
<dbReference type="SMART" id="SM00369">
    <property type="entry name" value="LRR_TYP"/>
    <property type="match status" value="2"/>
</dbReference>
<dbReference type="InterPro" id="IPR045344">
    <property type="entry name" value="C-JID"/>
</dbReference>
<evidence type="ECO:0000256" key="1">
    <source>
        <dbReference type="ARBA" id="ARBA00011982"/>
    </source>
</evidence>
<dbReference type="InterPro" id="IPR013103">
    <property type="entry name" value="RVT_2"/>
</dbReference>
<protein>
    <recommendedName>
        <fullName evidence="1">ADP-ribosyl cyclase/cyclic ADP-ribose hydrolase</fullName>
        <ecNumber evidence="1">3.2.2.6</ecNumber>
    </recommendedName>
</protein>
<feature type="domain" description="Integrase catalytic" evidence="7">
    <location>
        <begin position="1147"/>
        <end position="1256"/>
    </location>
</feature>
<dbReference type="PROSITE" id="PS51450">
    <property type="entry name" value="LRR"/>
    <property type="match status" value="1"/>
</dbReference>
<evidence type="ECO:0000313" key="9">
    <source>
        <dbReference type="Proteomes" id="UP000321393"/>
    </source>
</evidence>
<dbReference type="Proteomes" id="UP000321393">
    <property type="component" value="Unassembled WGS sequence"/>
</dbReference>
<dbReference type="InterPro" id="IPR032675">
    <property type="entry name" value="LRR_dom_sf"/>
</dbReference>
<organism evidence="8 9">
    <name type="scientific">Cucumis melo var. makuwa</name>
    <name type="common">Oriental melon</name>
    <dbReference type="NCBI Taxonomy" id="1194695"/>
    <lineage>
        <taxon>Eukaryota</taxon>
        <taxon>Viridiplantae</taxon>
        <taxon>Streptophyta</taxon>
        <taxon>Embryophyta</taxon>
        <taxon>Tracheophyta</taxon>
        <taxon>Spermatophyta</taxon>
        <taxon>Magnoliopsida</taxon>
        <taxon>eudicotyledons</taxon>
        <taxon>Gunneridae</taxon>
        <taxon>Pentapetalae</taxon>
        <taxon>rosids</taxon>
        <taxon>fabids</taxon>
        <taxon>Cucurbitales</taxon>
        <taxon>Cucurbitaceae</taxon>
        <taxon>Benincaseae</taxon>
        <taxon>Cucumis</taxon>
    </lineage>
</organism>
<dbReference type="EC" id="3.2.2.6" evidence="1"/>
<dbReference type="SUPFAM" id="SSF53098">
    <property type="entry name" value="Ribonuclease H-like"/>
    <property type="match status" value="1"/>
</dbReference>
<dbReference type="SUPFAM" id="SSF52058">
    <property type="entry name" value="L domain-like"/>
    <property type="match status" value="1"/>
</dbReference>
<keyword evidence="2" id="KW-0433">Leucine-rich repeat</keyword>
<dbReference type="PROSITE" id="PS50994">
    <property type="entry name" value="INTEGRASE"/>
    <property type="match status" value="1"/>
</dbReference>
<dbReference type="Pfam" id="PF13855">
    <property type="entry name" value="LRR_8"/>
    <property type="match status" value="1"/>
</dbReference>
<evidence type="ECO:0000256" key="3">
    <source>
        <dbReference type="ARBA" id="ARBA00022737"/>
    </source>
</evidence>
<dbReference type="GO" id="GO:0015074">
    <property type="term" value="P:DNA integration"/>
    <property type="evidence" value="ECO:0007669"/>
    <property type="project" value="InterPro"/>
</dbReference>
<dbReference type="Pfam" id="PF00931">
    <property type="entry name" value="NB-ARC"/>
    <property type="match status" value="1"/>
</dbReference>
<dbReference type="GO" id="GO:0043531">
    <property type="term" value="F:ADP binding"/>
    <property type="evidence" value="ECO:0007669"/>
    <property type="project" value="InterPro"/>
</dbReference>
<dbReference type="Pfam" id="PF14223">
    <property type="entry name" value="Retrotran_gag_2"/>
    <property type="match status" value="1"/>
</dbReference>
<dbReference type="Gene3D" id="3.80.10.10">
    <property type="entry name" value="Ribonuclease Inhibitor"/>
    <property type="match status" value="2"/>
</dbReference>
<evidence type="ECO:0000256" key="4">
    <source>
        <dbReference type="ARBA" id="ARBA00023027"/>
    </source>
</evidence>
<dbReference type="InterPro" id="IPR027417">
    <property type="entry name" value="P-loop_NTPase"/>
</dbReference>
<dbReference type="PRINTS" id="PR00364">
    <property type="entry name" value="DISEASERSIST"/>
</dbReference>
<sequence>MGGIGKTTIAKVCYQRIRDEFEAHCFLSDVRENYFRTSGDLPYLQTKLLSRMFSFKNNHILDVEEGIAMINKAIFRKKTLLVLDDVDCSDQIMGLIPNKSSFGNGSRIIITTRNADLLSNEFGVKRIFEMDELKYEEALQLLSLSAFMKTCPKEGYLEHSKKIVKVVGGHPLALKLLGSSLRNKNLSVWNEVIEEVEGGGNIHEKIFKCLKVSYDGLDEWEKEIFLDVACFFNGKRREVVEEILNGCGFYAKTSELRYLKWKGYPLEFLPINSSEECKLIELHMCHSNLKQFWRQEKNLVELKYIKLNSSQKLSKTPNFANIPNLKRLELEDCTSLVNIHPSIFTAEKLIFLNLKDCINLTNLPSPINIKVLEVLILSGCSKVKKVPEFSGNTNRLLQLHLDGTSISNLPSSIASLSHLTILSLANCKKLIDISNAMEMTSLQSLDVSGCLKLGSRKRKADDGELGELDVRETTRRKRNDDSNNIFKKIFLWLCKTPASGIFGIPSLAGLYSLTKLNLRDCNLEEIPQGIECLVSLVELDLSGNSFSHLPTSISRLHNLKKLRINQCKKLVQFPKLPPRILFLMSKDCISLKDFVDISKVDNLYIMKEVNLLNCYQLANNKGFLRLIISWMQKMLFRKGTFNIMIPGSDIPDWFTTRKMGSSVCIEWDPDGPNTNMIRFALCVVFGLSEKIDVVNVPSFAIIASVTGKDSNDSNLKNGGDLLIGGFPVAGMKKLDHIWMFVLPRTGTLVRKISNYKEIKFRFLLQAANYRQSITPNVKVKECGVGLINLEEEKEAMKRTVRLNALHGKGSCPENVLSAAPSSAVMPCSQWKIIFLAVPSLLMTPNSGLLRFQQVVSELQLDMTSNGNMLQPQLPRFSGKNFNQWSIQMKVLYGSQELWDIVERGYTEVENQSELTNQQLVELRENPTSAMAAWDILLSTYQGEDKVKMISLRSNGEEVGDQRVVEKILRSMPRKFEHIVVAIEESKDLSTLSINSLMGSLQSHELRLKQFDVNPEEAFQMQTSFRGGSRGRRGGGRNYDNRSGANSENSQESSSLSRGRGSGRGRGFSRNQGGGCEPTWYLDSGCSNHMTGNRSIFITLDESFQSEVKTGDNTRLQVKGQGDILVKTKKDTKQVTNVFYVPGLKHNLLSIGQLLQRGLKVSFQGDIGAIKDQADVLIAKEQGIHHQMTARMTPQQNEVTERKNRTIMEMERSMLKAKNLPNEFWGDAVACTVYILNRAPTKSVPGMTPYEAWCGEKPSSDEVDEAKSPFHVNIDENKVAQELEQAEIQAVESSSSSMPSSTSDDEISPRRMRSIQEIYNTTNRTNEDHFDNFALFAGVDPVTFDEAIQDEKWKIAMNQEIDEIKRNETWELMELPTNKQALGVKLVYRTKLKSDGNVENYKARLVVKDNKQEYGVDYEEIFAPEEIFVAQPLGYMQRGEEEKVYKLKKALYGFKQELRAWYSGIDKFFLKTGFRRSPYEHALYNSMKKEFEMSDMGLIHYFHGIEVNQNEGEIVISQQKYAHDFLKKFRMENASSCNTPMDANLKLCKDDIGEAVDPSLYRSLVGSLMYLTATRPDILFAVSMLSRFMTNPKRSHWEAGKRVLRYILGTINFGIYYKKVSESVLFGFCDSDWGGNVDDHKSTSGYVFSMGSGVFPWTSKKQSIVALSTTKAEYISLAAAGCQALWL</sequence>
<dbReference type="GO" id="GO:0006952">
    <property type="term" value="P:defense response"/>
    <property type="evidence" value="ECO:0007669"/>
    <property type="project" value="InterPro"/>
</dbReference>
<evidence type="ECO:0000256" key="5">
    <source>
        <dbReference type="ARBA" id="ARBA00047304"/>
    </source>
</evidence>
<dbReference type="InterPro" id="IPR012337">
    <property type="entry name" value="RNaseH-like_sf"/>
</dbReference>
<keyword evidence="4" id="KW-0520">NAD</keyword>
<comment type="catalytic activity">
    <reaction evidence="5">
        <text>NAD(+) + H2O = ADP-D-ribose + nicotinamide + H(+)</text>
        <dbReference type="Rhea" id="RHEA:16301"/>
        <dbReference type="ChEBI" id="CHEBI:15377"/>
        <dbReference type="ChEBI" id="CHEBI:15378"/>
        <dbReference type="ChEBI" id="CHEBI:17154"/>
        <dbReference type="ChEBI" id="CHEBI:57540"/>
        <dbReference type="ChEBI" id="CHEBI:57967"/>
        <dbReference type="EC" id="3.2.2.6"/>
    </reaction>
    <physiologicalReaction direction="left-to-right" evidence="5">
        <dbReference type="Rhea" id="RHEA:16302"/>
    </physiologicalReaction>
</comment>
<dbReference type="InterPro" id="IPR001584">
    <property type="entry name" value="Integrase_cat-core"/>
</dbReference>
<dbReference type="Gene3D" id="1.10.8.430">
    <property type="entry name" value="Helical domain of apoptotic protease-activating factors"/>
    <property type="match status" value="1"/>
</dbReference>
<feature type="compositionally biased region" description="Low complexity" evidence="6">
    <location>
        <begin position="1292"/>
        <end position="1301"/>
    </location>
</feature>
<dbReference type="GO" id="GO:0061809">
    <property type="term" value="F:NAD+ nucleosidase activity, cyclic ADP-ribose generating"/>
    <property type="evidence" value="ECO:0007669"/>
    <property type="project" value="UniProtKB-EC"/>
</dbReference>
<comment type="caution">
    <text evidence="8">The sequence shown here is derived from an EMBL/GenBank/DDBJ whole genome shotgun (WGS) entry which is preliminary data.</text>
</comment>
<dbReference type="InterPro" id="IPR002182">
    <property type="entry name" value="NB-ARC"/>
</dbReference>
<dbReference type="Pfam" id="PF07727">
    <property type="entry name" value="RVT_2"/>
    <property type="match status" value="3"/>
</dbReference>
<evidence type="ECO:0000313" key="8">
    <source>
        <dbReference type="EMBL" id="KAA0039311.1"/>
    </source>
</evidence>
<evidence type="ECO:0000259" key="7">
    <source>
        <dbReference type="PROSITE" id="PS50994"/>
    </source>
</evidence>
<proteinExistence type="predicted"/>
<dbReference type="Pfam" id="PF23282">
    <property type="entry name" value="WHD_ROQ1"/>
    <property type="match status" value="1"/>
</dbReference>
<dbReference type="OrthoDB" id="1936883at2759"/>
<dbReference type="InterPro" id="IPR042197">
    <property type="entry name" value="Apaf_helical"/>
</dbReference>
<dbReference type="InterPro" id="IPR044974">
    <property type="entry name" value="Disease_R_plants"/>
</dbReference>
<feature type="compositionally biased region" description="Low complexity" evidence="6">
    <location>
        <begin position="1042"/>
        <end position="1058"/>
    </location>
</feature>
<evidence type="ECO:0000256" key="2">
    <source>
        <dbReference type="ARBA" id="ARBA00022614"/>
    </source>
</evidence>
<feature type="compositionally biased region" description="Gly residues" evidence="6">
    <location>
        <begin position="1059"/>
        <end position="1070"/>
    </location>
</feature>
<dbReference type="InterPro" id="IPR054722">
    <property type="entry name" value="PolX-like_BBD"/>
</dbReference>
<dbReference type="InterPro" id="IPR058192">
    <property type="entry name" value="WHD_ROQ1-like"/>
</dbReference>
<feature type="region of interest" description="Disordered" evidence="6">
    <location>
        <begin position="1019"/>
        <end position="1070"/>
    </location>
</feature>
<dbReference type="Pfam" id="PF22936">
    <property type="entry name" value="Pol_BBD"/>
    <property type="match status" value="1"/>
</dbReference>
<dbReference type="InterPro" id="IPR003591">
    <property type="entry name" value="Leu-rich_rpt_typical-subtyp"/>
</dbReference>
<dbReference type="InterPro" id="IPR001611">
    <property type="entry name" value="Leu-rich_rpt"/>
</dbReference>
<evidence type="ECO:0000256" key="6">
    <source>
        <dbReference type="SAM" id="MobiDB-lite"/>
    </source>
</evidence>
<reference evidence="8 9" key="1">
    <citation type="submission" date="2019-08" db="EMBL/GenBank/DDBJ databases">
        <title>Draft genome sequences of two oriental melons (Cucumis melo L. var makuwa).</title>
        <authorList>
            <person name="Kwon S.-Y."/>
        </authorList>
    </citation>
    <scope>NUCLEOTIDE SEQUENCE [LARGE SCALE GENOMIC DNA]</scope>
    <source>
        <strain evidence="9">cv. SW 3</strain>
        <tissue evidence="8">Leaf</tissue>
    </source>
</reference>
<dbReference type="SUPFAM" id="SSF52540">
    <property type="entry name" value="P-loop containing nucleoside triphosphate hydrolases"/>
    <property type="match status" value="1"/>
</dbReference>
<dbReference type="Pfam" id="PF20160">
    <property type="entry name" value="C-JID"/>
    <property type="match status" value="1"/>
</dbReference>
<dbReference type="PANTHER" id="PTHR11017">
    <property type="entry name" value="LEUCINE-RICH REPEAT-CONTAINING PROTEIN"/>
    <property type="match status" value="1"/>
</dbReference>
<gene>
    <name evidence="8" type="ORF">E6C27_scaffold64G001080</name>
</gene>
<dbReference type="PANTHER" id="PTHR11017:SF573">
    <property type="entry name" value="ADP-RIBOSYL CYCLASE_CYCLIC ADP-RIBOSE HYDROLASE"/>
    <property type="match status" value="1"/>
</dbReference>
<keyword evidence="3" id="KW-0677">Repeat</keyword>